<sequence length="377" mass="41530">MNYNRITAFFSLTLVTGIICLLPSCVDDPKENSVEIDRQPLLTSLADNVIIPGYENLNGEITSLNAAAQVFVETPEQANLSTLRTAFTQAYRSWQAVAFFNFGPGFNQTLRAEFNTYPADYFSIENSIESGEYNLDSFSAANQKGLPALDYLLYGLAENDVDLLEFYTTDQNSENRKTYLTSLTERLKEKIDQVYNGWIATEGNYRQQFINQDGNDAGSSISLLINSLSQYFEVFTRDAKIGIPLGKRSQGDIIPKNVEAYYNGDLSITLAADNLRGIKNIFTGSNGNLDGVGLYNYLKDLKAQSNGDLLADVVISQLDQAIAAVESIPSPLSNTIESNPQPVEEAHGKLQQFVFTIKAEIPSATGVLISYSDNDGD</sequence>
<gene>
    <name evidence="4" type="ORF">ACFFUR_00635</name>
</gene>
<dbReference type="Gene3D" id="1.20.1420.20">
    <property type="entry name" value="M75 peptidase, HXXE motif"/>
    <property type="match status" value="1"/>
</dbReference>
<evidence type="ECO:0000259" key="3">
    <source>
        <dbReference type="Pfam" id="PF09375"/>
    </source>
</evidence>
<comment type="subcellular location">
    <subcellularLocation>
        <location evidence="1">Cell envelope</location>
    </subcellularLocation>
</comment>
<reference evidence="4 5" key="1">
    <citation type="submission" date="2024-09" db="EMBL/GenBank/DDBJ databases">
        <authorList>
            <person name="Sun Q."/>
            <person name="Mori K."/>
        </authorList>
    </citation>
    <scope>NUCLEOTIDE SEQUENCE [LARGE SCALE GENOMIC DNA]</scope>
    <source>
        <strain evidence="4 5">CECT 7682</strain>
    </source>
</reference>
<keyword evidence="5" id="KW-1185">Reference proteome</keyword>
<evidence type="ECO:0000313" key="5">
    <source>
        <dbReference type="Proteomes" id="UP001589654"/>
    </source>
</evidence>
<evidence type="ECO:0000256" key="2">
    <source>
        <dbReference type="ARBA" id="ARBA00022729"/>
    </source>
</evidence>
<dbReference type="InterPro" id="IPR038352">
    <property type="entry name" value="Imelysin_sf"/>
</dbReference>
<proteinExistence type="predicted"/>
<dbReference type="Pfam" id="PF09375">
    <property type="entry name" value="Peptidase_M75"/>
    <property type="match status" value="1"/>
</dbReference>
<name>A0ABV5J2S4_9BACT</name>
<feature type="domain" description="Imelysin-like" evidence="3">
    <location>
        <begin position="50"/>
        <end position="340"/>
    </location>
</feature>
<dbReference type="EMBL" id="JBHMEW010000005">
    <property type="protein sequence ID" value="MFB9210299.1"/>
    <property type="molecule type" value="Genomic_DNA"/>
</dbReference>
<dbReference type="InterPro" id="IPR018976">
    <property type="entry name" value="Imelysin-like"/>
</dbReference>
<dbReference type="CDD" id="cd14659">
    <property type="entry name" value="Imelysin-like_IPPA"/>
    <property type="match status" value="1"/>
</dbReference>
<organism evidence="4 5">
    <name type="scientific">Echinicola jeungdonensis</name>
    <dbReference type="NCBI Taxonomy" id="709343"/>
    <lineage>
        <taxon>Bacteria</taxon>
        <taxon>Pseudomonadati</taxon>
        <taxon>Bacteroidota</taxon>
        <taxon>Cytophagia</taxon>
        <taxon>Cytophagales</taxon>
        <taxon>Cyclobacteriaceae</taxon>
        <taxon>Echinicola</taxon>
    </lineage>
</organism>
<dbReference type="RefSeq" id="WP_290249676.1">
    <property type="nucleotide sequence ID" value="NZ_JAUFQT010000002.1"/>
</dbReference>
<evidence type="ECO:0000256" key="1">
    <source>
        <dbReference type="ARBA" id="ARBA00004196"/>
    </source>
</evidence>
<dbReference type="InterPro" id="IPR034984">
    <property type="entry name" value="Imelysin-like_IPPA"/>
</dbReference>
<evidence type="ECO:0000313" key="4">
    <source>
        <dbReference type="EMBL" id="MFB9210299.1"/>
    </source>
</evidence>
<protein>
    <submittedName>
        <fullName evidence="4">Imelysin family protein</fullName>
    </submittedName>
</protein>
<dbReference type="Proteomes" id="UP001589654">
    <property type="component" value="Unassembled WGS sequence"/>
</dbReference>
<keyword evidence="2" id="KW-0732">Signal</keyword>
<accession>A0ABV5J2S4</accession>
<comment type="caution">
    <text evidence="4">The sequence shown here is derived from an EMBL/GenBank/DDBJ whole genome shotgun (WGS) entry which is preliminary data.</text>
</comment>